<keyword evidence="2 4" id="KW-0012">Acyltransferase</keyword>
<dbReference type="PANTHER" id="PTHR43877">
    <property type="entry name" value="AMINOALKYLPHOSPHONATE N-ACETYLTRANSFERASE-RELATED-RELATED"/>
    <property type="match status" value="1"/>
</dbReference>
<dbReference type="GO" id="GO:0016747">
    <property type="term" value="F:acyltransferase activity, transferring groups other than amino-acyl groups"/>
    <property type="evidence" value="ECO:0007669"/>
    <property type="project" value="InterPro"/>
</dbReference>
<dbReference type="EC" id="2.3.1.-" evidence="4"/>
<keyword evidence="1 4" id="KW-0808">Transferase</keyword>
<proteinExistence type="predicted"/>
<protein>
    <submittedName>
        <fullName evidence="4">Protease synthase and sporulation negative regulatory protein PAI 1</fullName>
        <ecNumber evidence="4">2.3.1.-</ecNumber>
    </submittedName>
</protein>
<dbReference type="KEGG" id="abac:LuPra_05039"/>
<evidence type="ECO:0000256" key="2">
    <source>
        <dbReference type="ARBA" id="ARBA00023315"/>
    </source>
</evidence>
<dbReference type="InterPro" id="IPR050832">
    <property type="entry name" value="Bact_Acetyltransf"/>
</dbReference>
<evidence type="ECO:0000256" key="1">
    <source>
        <dbReference type="ARBA" id="ARBA00022679"/>
    </source>
</evidence>
<dbReference type="AlphaFoldDB" id="A0A143PSR7"/>
<sequence>MTCVVRPGAIADAERLAAFGHRVFAATFAADNDPAQLARYVDAAYTPAVQAAELADAAIATWLACDADDRLLGFAQVRLGPAPASVTGPSPLELWRLYVDHEWHGRGVAADLMQTVCEHAARERAGVLWLGVWERNPRAQAFYRKHGFVPIGAHVFMFGTEEQTDQIWVRAL</sequence>
<dbReference type="Pfam" id="PF00583">
    <property type="entry name" value="Acetyltransf_1"/>
    <property type="match status" value="1"/>
</dbReference>
<dbReference type="GO" id="GO:0008233">
    <property type="term" value="F:peptidase activity"/>
    <property type="evidence" value="ECO:0007669"/>
    <property type="project" value="UniProtKB-KW"/>
</dbReference>
<dbReference type="GO" id="GO:0006508">
    <property type="term" value="P:proteolysis"/>
    <property type="evidence" value="ECO:0007669"/>
    <property type="project" value="UniProtKB-KW"/>
</dbReference>
<reference evidence="5" key="2">
    <citation type="submission" date="2016-04" db="EMBL/GenBank/DDBJ databases">
        <title>First Complete Genome Sequence of a Subdivision 6 Acidobacterium.</title>
        <authorList>
            <person name="Huang S."/>
            <person name="Vieira S."/>
            <person name="Bunk B."/>
            <person name="Riedel T."/>
            <person name="Sproeer C."/>
            <person name="Overmann J."/>
        </authorList>
    </citation>
    <scope>NUCLEOTIDE SEQUENCE [LARGE SCALE GENOMIC DNA]</scope>
    <source>
        <strain evidence="5">DSM 100886 HEG_-6_39</strain>
    </source>
</reference>
<keyword evidence="4" id="KW-0645">Protease</keyword>
<dbReference type="PROSITE" id="PS51186">
    <property type="entry name" value="GNAT"/>
    <property type="match status" value="1"/>
</dbReference>
<evidence type="ECO:0000313" key="5">
    <source>
        <dbReference type="Proteomes" id="UP000076079"/>
    </source>
</evidence>
<name>A0A143PSR7_LUTPR</name>
<reference evidence="4 5" key="1">
    <citation type="journal article" date="2016" name="Genome Announc.">
        <title>First Complete Genome Sequence of a Subdivision 6 Acidobacterium Strain.</title>
        <authorList>
            <person name="Huang S."/>
            <person name="Vieira S."/>
            <person name="Bunk B."/>
            <person name="Riedel T."/>
            <person name="Sproer C."/>
            <person name="Overmann J."/>
        </authorList>
    </citation>
    <scope>NUCLEOTIDE SEQUENCE [LARGE SCALE GENOMIC DNA]</scope>
    <source>
        <strain evidence="5">DSM 100886 HEG_-6_39</strain>
    </source>
</reference>
<organism evidence="4 5">
    <name type="scientific">Luteitalea pratensis</name>
    <dbReference type="NCBI Taxonomy" id="1855912"/>
    <lineage>
        <taxon>Bacteria</taxon>
        <taxon>Pseudomonadati</taxon>
        <taxon>Acidobacteriota</taxon>
        <taxon>Vicinamibacteria</taxon>
        <taxon>Vicinamibacterales</taxon>
        <taxon>Vicinamibacteraceae</taxon>
        <taxon>Luteitalea</taxon>
    </lineage>
</organism>
<dbReference type="STRING" id="1855912.LuPra_05039"/>
<evidence type="ECO:0000259" key="3">
    <source>
        <dbReference type="PROSITE" id="PS51186"/>
    </source>
</evidence>
<keyword evidence="5" id="KW-1185">Reference proteome</keyword>
<evidence type="ECO:0000313" key="4">
    <source>
        <dbReference type="EMBL" id="AMY11777.1"/>
    </source>
</evidence>
<gene>
    <name evidence="4" type="primary">paiA</name>
    <name evidence="4" type="ORF">LuPra_05039</name>
</gene>
<dbReference type="EMBL" id="CP015136">
    <property type="protein sequence ID" value="AMY11777.1"/>
    <property type="molecule type" value="Genomic_DNA"/>
</dbReference>
<dbReference type="Gene3D" id="3.40.630.30">
    <property type="match status" value="1"/>
</dbReference>
<dbReference type="InterPro" id="IPR000182">
    <property type="entry name" value="GNAT_dom"/>
</dbReference>
<accession>A0A143PSR7</accession>
<dbReference type="InterPro" id="IPR016181">
    <property type="entry name" value="Acyl_CoA_acyltransferase"/>
</dbReference>
<feature type="domain" description="N-acetyltransferase" evidence="3">
    <location>
        <begin position="3"/>
        <end position="172"/>
    </location>
</feature>
<dbReference type="OrthoDB" id="7205533at2"/>
<dbReference type="PATRIC" id="fig|1813736.3.peg.5295"/>
<dbReference type="RefSeq" id="WP_157899639.1">
    <property type="nucleotide sequence ID" value="NZ_CP015136.1"/>
</dbReference>
<dbReference type="SUPFAM" id="SSF55729">
    <property type="entry name" value="Acyl-CoA N-acyltransferases (Nat)"/>
    <property type="match status" value="1"/>
</dbReference>
<keyword evidence="4" id="KW-0378">Hydrolase</keyword>
<dbReference type="Proteomes" id="UP000076079">
    <property type="component" value="Chromosome"/>
</dbReference>
<dbReference type="CDD" id="cd04301">
    <property type="entry name" value="NAT_SF"/>
    <property type="match status" value="1"/>
</dbReference>